<dbReference type="InterPro" id="IPR001100">
    <property type="entry name" value="Pyr_nuc-diS_OxRdtase"/>
</dbReference>
<keyword evidence="6" id="KW-0520">NAD</keyword>
<dbReference type="InterPro" id="IPR004099">
    <property type="entry name" value="Pyr_nucl-diS_OxRdtase_dimer"/>
</dbReference>
<dbReference type="Pfam" id="PF02852">
    <property type="entry name" value="Pyr_redox_dim"/>
    <property type="match status" value="1"/>
</dbReference>
<evidence type="ECO:0000313" key="10">
    <source>
        <dbReference type="EMBL" id="TDK31866.1"/>
    </source>
</evidence>
<dbReference type="InterPro" id="IPR016156">
    <property type="entry name" value="FAD/NAD-linked_Rdtase_dimer_sf"/>
</dbReference>
<dbReference type="SUPFAM" id="SSF51905">
    <property type="entry name" value="FAD/NAD(P)-binding domain"/>
    <property type="match status" value="1"/>
</dbReference>
<feature type="binding site" evidence="6">
    <location>
        <position position="53"/>
    </location>
    <ligand>
        <name>FAD</name>
        <dbReference type="ChEBI" id="CHEBI:57692"/>
    </ligand>
</feature>
<dbReference type="InterPro" id="IPR023753">
    <property type="entry name" value="FAD/NAD-binding_dom"/>
</dbReference>
<evidence type="ECO:0000256" key="2">
    <source>
        <dbReference type="ARBA" id="ARBA00022630"/>
    </source>
</evidence>
<name>A0A4R5UAM7_9HYPH</name>
<accession>A0A4R5UAM7</accession>
<keyword evidence="11" id="KW-1185">Reference proteome</keyword>
<feature type="binding site" evidence="6">
    <location>
        <begin position="316"/>
        <end position="319"/>
    </location>
    <ligand>
        <name>FAD</name>
        <dbReference type="ChEBI" id="CHEBI:57692"/>
    </ligand>
</feature>
<dbReference type="Gene3D" id="3.30.390.30">
    <property type="match status" value="1"/>
</dbReference>
<feature type="domain" description="FAD/NAD(P)-binding" evidence="9">
    <location>
        <begin position="7"/>
        <end position="322"/>
    </location>
</feature>
<dbReference type="PIRSF" id="PIRSF000350">
    <property type="entry name" value="Mercury_reductase_MerA"/>
    <property type="match status" value="1"/>
</dbReference>
<feature type="domain" description="Pyridine nucleotide-disulphide oxidoreductase dimerisation" evidence="8">
    <location>
        <begin position="344"/>
        <end position="449"/>
    </location>
</feature>
<evidence type="ECO:0000256" key="7">
    <source>
        <dbReference type="PIRSR" id="PIRSR000350-4"/>
    </source>
</evidence>
<evidence type="ECO:0000259" key="8">
    <source>
        <dbReference type="Pfam" id="PF02852"/>
    </source>
</evidence>
<feature type="binding site" evidence="6">
    <location>
        <begin position="181"/>
        <end position="188"/>
    </location>
    <ligand>
        <name>NAD(+)</name>
        <dbReference type="ChEBI" id="CHEBI:57540"/>
    </ligand>
</feature>
<dbReference type="PRINTS" id="PR00411">
    <property type="entry name" value="PNDRDTASEI"/>
</dbReference>
<feature type="binding site" evidence="6">
    <location>
        <position position="116"/>
    </location>
    <ligand>
        <name>FAD</name>
        <dbReference type="ChEBI" id="CHEBI:57692"/>
    </ligand>
</feature>
<protein>
    <submittedName>
        <fullName evidence="10">Mercuric reductase</fullName>
    </submittedName>
</protein>
<dbReference type="EMBL" id="SMTL01000006">
    <property type="protein sequence ID" value="TDK31866.1"/>
    <property type="molecule type" value="Genomic_DNA"/>
</dbReference>
<feature type="active site" description="Proton acceptor" evidence="5">
    <location>
        <position position="442"/>
    </location>
</feature>
<dbReference type="Pfam" id="PF07992">
    <property type="entry name" value="Pyr_redox_2"/>
    <property type="match status" value="1"/>
</dbReference>
<reference evidence="10 11" key="1">
    <citation type="submission" date="2019-03" db="EMBL/GenBank/DDBJ databases">
        <title>Rhizobium sp. nov., an bacterium isolated from biocrust in Mu Us Desert.</title>
        <authorList>
            <person name="Lixiong L."/>
        </authorList>
    </citation>
    <scope>NUCLEOTIDE SEQUENCE [LARGE SCALE GENOMIC DNA]</scope>
    <source>
        <strain evidence="10 11">SPY-1</strain>
    </source>
</reference>
<keyword evidence="3 6" id="KW-0274">FAD</keyword>
<keyword evidence="4" id="KW-0560">Oxidoreductase</keyword>
<dbReference type="GO" id="GO:0050660">
    <property type="term" value="F:flavin adenine dinucleotide binding"/>
    <property type="evidence" value="ECO:0007669"/>
    <property type="project" value="TreeGrafter"/>
</dbReference>
<sequence>MAQVESFDILVFGGGKAGKTLAMDQAKAGKRVAVVEAGLIGGSCINIACIPSKTLIRSAEFAHATRRAAEFGTQADNVRTSLDLVRNRTAGVVAEMVAFNQSGFDASGLELVIGWGRFVSPKTIAVETGNGVRTLTADKVYINLGTTATVPDVPGLAKANPITHVEALQLGDMPTHLLVLGGGYIGMELGQAFRRLGAEVTIIESGERLAPREDEDVSSALLDVLQGEDVKIALGCKGTTVTGRSGQSVSVETADGRHFEGSHLLVAAGRRPRTEGIGLELAGVELDARGFIKVDKHLRTTAQDVWAMGEVAGTPMFTHASLDDYRIVASQLKGGDRTTQGRIIPYCVFIDPEFARVGLNESEALSQGIQYRTARLPMDVVPRARTLSQRKGFMKALVAKDTDQILGFSMLGVNAGEVMSVVQMTMLGQLPFTALRDGIFAHPTITEGLNMLFGNVK</sequence>
<dbReference type="Gene3D" id="3.50.50.60">
    <property type="entry name" value="FAD/NAD(P)-binding domain"/>
    <property type="match status" value="2"/>
</dbReference>
<dbReference type="InterPro" id="IPR036188">
    <property type="entry name" value="FAD/NAD-bd_sf"/>
</dbReference>
<dbReference type="GO" id="GO:0003955">
    <property type="term" value="F:NAD(P)H dehydrogenase (quinone) activity"/>
    <property type="evidence" value="ECO:0007669"/>
    <property type="project" value="TreeGrafter"/>
</dbReference>
<gene>
    <name evidence="10" type="ORF">E2F50_19600</name>
</gene>
<feature type="binding site" evidence="6">
    <location>
        <position position="204"/>
    </location>
    <ligand>
        <name>NAD(+)</name>
        <dbReference type="ChEBI" id="CHEBI:57540"/>
    </ligand>
</feature>
<dbReference type="AlphaFoldDB" id="A0A4R5UAM7"/>
<evidence type="ECO:0000256" key="5">
    <source>
        <dbReference type="PIRSR" id="PIRSR000350-2"/>
    </source>
</evidence>
<evidence type="ECO:0000313" key="11">
    <source>
        <dbReference type="Proteomes" id="UP000295238"/>
    </source>
</evidence>
<feature type="disulfide bond" description="Redox-active" evidence="7">
    <location>
        <begin position="44"/>
        <end position="49"/>
    </location>
</feature>
<dbReference type="RefSeq" id="WP_133317867.1">
    <property type="nucleotide sequence ID" value="NZ_SMTL01000006.1"/>
</dbReference>
<evidence type="ECO:0000256" key="4">
    <source>
        <dbReference type="ARBA" id="ARBA00023002"/>
    </source>
</evidence>
<dbReference type="PRINTS" id="PR00368">
    <property type="entry name" value="FADPNR"/>
</dbReference>
<proteinExistence type="inferred from homology"/>
<dbReference type="FunFam" id="3.30.390.30:FF:000001">
    <property type="entry name" value="Dihydrolipoyl dehydrogenase"/>
    <property type="match status" value="1"/>
</dbReference>
<dbReference type="PANTHER" id="PTHR43014">
    <property type="entry name" value="MERCURIC REDUCTASE"/>
    <property type="match status" value="1"/>
</dbReference>
<evidence type="ECO:0000256" key="1">
    <source>
        <dbReference type="ARBA" id="ARBA00007532"/>
    </source>
</evidence>
<comment type="caution">
    <text evidence="10">The sequence shown here is derived from an EMBL/GenBank/DDBJ whole genome shotgun (WGS) entry which is preliminary data.</text>
</comment>
<dbReference type="OrthoDB" id="9781772at2"/>
<keyword evidence="2" id="KW-0285">Flavoprotein</keyword>
<dbReference type="PANTHER" id="PTHR43014:SF2">
    <property type="entry name" value="MERCURIC REDUCTASE"/>
    <property type="match status" value="1"/>
</dbReference>
<evidence type="ECO:0000256" key="3">
    <source>
        <dbReference type="ARBA" id="ARBA00022827"/>
    </source>
</evidence>
<comment type="cofactor">
    <cofactor evidence="6">
        <name>FAD</name>
        <dbReference type="ChEBI" id="CHEBI:57692"/>
    </cofactor>
    <text evidence="6">Binds 1 FAD per subunit.</text>
</comment>
<comment type="similarity">
    <text evidence="1">Belongs to the class-I pyridine nucleotide-disulfide oxidoreductase family.</text>
</comment>
<evidence type="ECO:0000259" key="9">
    <source>
        <dbReference type="Pfam" id="PF07992"/>
    </source>
</evidence>
<dbReference type="SUPFAM" id="SSF55424">
    <property type="entry name" value="FAD/NAD-linked reductases, dimerisation (C-terminal) domain"/>
    <property type="match status" value="1"/>
</dbReference>
<keyword evidence="6" id="KW-0547">Nucleotide-binding</keyword>
<evidence type="ECO:0000256" key="6">
    <source>
        <dbReference type="PIRSR" id="PIRSR000350-3"/>
    </source>
</evidence>
<feature type="binding site" evidence="6">
    <location>
        <position position="269"/>
    </location>
    <ligand>
        <name>NAD(+)</name>
        <dbReference type="ChEBI" id="CHEBI:57540"/>
    </ligand>
</feature>
<dbReference type="Proteomes" id="UP000295238">
    <property type="component" value="Unassembled WGS sequence"/>
</dbReference>
<organism evidence="10 11">
    <name type="scientific">Rhizobium deserti</name>
    <dbReference type="NCBI Taxonomy" id="2547961"/>
    <lineage>
        <taxon>Bacteria</taxon>
        <taxon>Pseudomonadati</taxon>
        <taxon>Pseudomonadota</taxon>
        <taxon>Alphaproteobacteria</taxon>
        <taxon>Hyphomicrobiales</taxon>
        <taxon>Rhizobiaceae</taxon>
        <taxon>Rhizobium/Agrobacterium group</taxon>
        <taxon>Rhizobium</taxon>
    </lineage>
</organism>